<dbReference type="PANTHER" id="PTHR30203">
    <property type="entry name" value="OUTER MEMBRANE CATION EFFLUX PROTEIN"/>
    <property type="match status" value="1"/>
</dbReference>
<dbReference type="Pfam" id="PF02321">
    <property type="entry name" value="OEP"/>
    <property type="match status" value="2"/>
</dbReference>
<protein>
    <submittedName>
        <fullName evidence="3">Efflux transporter, outer membrane factor (OMF) lipoprotein, NodT family</fullName>
    </submittedName>
</protein>
<dbReference type="Gene3D" id="1.20.1600.10">
    <property type="entry name" value="Outer membrane efflux proteins (OEP)"/>
    <property type="match status" value="1"/>
</dbReference>
<feature type="signal peptide" evidence="2">
    <location>
        <begin position="1"/>
        <end position="20"/>
    </location>
</feature>
<dbReference type="GO" id="GO:0015562">
    <property type="term" value="F:efflux transmembrane transporter activity"/>
    <property type="evidence" value="ECO:0007669"/>
    <property type="project" value="InterPro"/>
</dbReference>
<keyword evidence="4" id="KW-1185">Reference proteome</keyword>
<dbReference type="PANTHER" id="PTHR30203:SF30">
    <property type="entry name" value="OUTER MEMBRANE PROTEIN-RELATED"/>
    <property type="match status" value="1"/>
</dbReference>
<accession>A0A1A7C4X4</accession>
<name>A0A1A7C4X4_9BURK</name>
<comment type="caution">
    <text evidence="3">The sequence shown here is derived from an EMBL/GenBank/DDBJ whole genome shotgun (WGS) entry which is preliminary data.</text>
</comment>
<dbReference type="Gene3D" id="2.20.200.10">
    <property type="entry name" value="Outer membrane efflux proteins (OEP)"/>
    <property type="match status" value="1"/>
</dbReference>
<feature type="chain" id="PRO_5008445154" evidence="2">
    <location>
        <begin position="21"/>
        <end position="460"/>
    </location>
</feature>
<dbReference type="InterPro" id="IPR003423">
    <property type="entry name" value="OMP_efflux"/>
</dbReference>
<evidence type="ECO:0000313" key="4">
    <source>
        <dbReference type="Proteomes" id="UP000092713"/>
    </source>
</evidence>
<proteinExistence type="inferred from homology"/>
<evidence type="ECO:0000313" key="3">
    <source>
        <dbReference type="EMBL" id="OBV39810.1"/>
    </source>
</evidence>
<dbReference type="AlphaFoldDB" id="A0A1A7C4X4"/>
<keyword evidence="2" id="KW-0732">Signal</keyword>
<dbReference type="NCBIfam" id="TIGR01845">
    <property type="entry name" value="outer_NodT"/>
    <property type="match status" value="1"/>
</dbReference>
<sequence>MRPSLIVTAFAMALAGCAAKAPPQPASNLQLPSNWRAQAAGVGSAPVEQLWWQAFGDPVLSNLVASALARNGDLRVARARVEEYRARLAQAGANHAPTLSFDGSPTRTRTLASNGAPYVTNVFQAELQASYEIDVWGRLAKLTDAAGESFRAEQASVDAAALSIAASVATAYLNLRGLDAQLALTQATLALRAQSRELARKQFEVGYSSQLEWQQAQSEYHAAAELVPQLQRQIFEQENALALLVGGNPGPIARGLPLQDLSAPAVPAGLPSELLRRRPDIARAEHNLAAANASLAATRDQLLPSFKLTATGGGQATTLSDFLHAPTALWRLTALAAGPLFDGGRVQAQTDIAGAQRDQLVYTYENVVRNAFAETENSLGAIYRLRQQAVENAARRATSAETLRIAHNRYRNGYASYLEELDAQRSLYSADVGLLQLKTRILVASVDLYRAMGGGWQPVP</sequence>
<dbReference type="PATRIC" id="fig|1747903.4.peg.3426"/>
<dbReference type="SUPFAM" id="SSF56954">
    <property type="entry name" value="Outer membrane efflux proteins (OEP)"/>
    <property type="match status" value="1"/>
</dbReference>
<organism evidence="3 4">
    <name type="scientific">Janthinobacterium psychrotolerans</name>
    <dbReference type="NCBI Taxonomy" id="1747903"/>
    <lineage>
        <taxon>Bacteria</taxon>
        <taxon>Pseudomonadati</taxon>
        <taxon>Pseudomonadota</taxon>
        <taxon>Betaproteobacteria</taxon>
        <taxon>Burkholderiales</taxon>
        <taxon>Oxalobacteraceae</taxon>
        <taxon>Janthinobacterium</taxon>
    </lineage>
</organism>
<dbReference type="EMBL" id="LOCQ01000051">
    <property type="protein sequence ID" value="OBV39810.1"/>
    <property type="molecule type" value="Genomic_DNA"/>
</dbReference>
<comment type="similarity">
    <text evidence="1 2">Belongs to the outer membrane factor (OMF) (TC 1.B.17) family.</text>
</comment>
<keyword evidence="2 3" id="KW-0449">Lipoprotein</keyword>
<comment type="subcellular location">
    <subcellularLocation>
        <location evidence="2">Cell membrane</location>
        <topology evidence="2">Lipid-anchor</topology>
    </subcellularLocation>
</comment>
<gene>
    <name evidence="3" type="ORF">ASR47_101232</name>
</gene>
<evidence type="ECO:0000256" key="2">
    <source>
        <dbReference type="RuleBase" id="RU362097"/>
    </source>
</evidence>
<dbReference type="GO" id="GO:0005886">
    <property type="term" value="C:plasma membrane"/>
    <property type="evidence" value="ECO:0007669"/>
    <property type="project" value="UniProtKB-SubCell"/>
</dbReference>
<keyword evidence="2" id="KW-0812">Transmembrane</keyword>
<keyword evidence="2" id="KW-1134">Transmembrane beta strand</keyword>
<keyword evidence="2" id="KW-0472">Membrane</keyword>
<dbReference type="PROSITE" id="PS51257">
    <property type="entry name" value="PROKAR_LIPOPROTEIN"/>
    <property type="match status" value="1"/>
</dbReference>
<evidence type="ECO:0000256" key="1">
    <source>
        <dbReference type="ARBA" id="ARBA00007613"/>
    </source>
</evidence>
<keyword evidence="2" id="KW-0564">Palmitate</keyword>
<dbReference type="STRING" id="1747903.ASR47_101232"/>
<dbReference type="Proteomes" id="UP000092713">
    <property type="component" value="Unassembled WGS sequence"/>
</dbReference>
<dbReference type="InterPro" id="IPR010131">
    <property type="entry name" value="MdtP/NodT-like"/>
</dbReference>
<reference evidence="3 4" key="1">
    <citation type="submission" date="2016-04" db="EMBL/GenBank/DDBJ databases">
        <title>Draft genome sequence of Janthinobacterium psychrotolerans sp. nov., isolated from freshwater sediments in Denmark.</title>
        <authorList>
            <person name="Gong X."/>
            <person name="Skrivergaard S."/>
            <person name="Korsgaard B.S."/>
            <person name="Schreiber L."/>
            <person name="Marshall I.P."/>
            <person name="Finster K."/>
            <person name="Schramm A."/>
        </authorList>
    </citation>
    <scope>NUCLEOTIDE SEQUENCE [LARGE SCALE GENOMIC DNA]</scope>
    <source>
        <strain evidence="3 4">S3-2</strain>
    </source>
</reference>
<dbReference type="OrthoDB" id="9770517at2"/>